<keyword evidence="3" id="KW-1185">Reference proteome</keyword>
<dbReference type="PANTHER" id="PTHR12558:SF13">
    <property type="entry name" value="CELL DIVISION CYCLE PROTEIN 27 HOMOLOG"/>
    <property type="match status" value="1"/>
</dbReference>
<dbReference type="EMBL" id="WNXC01000010">
    <property type="protein sequence ID" value="MBB2151543.1"/>
    <property type="molecule type" value="Genomic_DNA"/>
</dbReference>
<gene>
    <name evidence="2" type="ORF">GM920_21765</name>
</gene>
<evidence type="ECO:0000313" key="3">
    <source>
        <dbReference type="Proteomes" id="UP000636110"/>
    </source>
</evidence>
<dbReference type="Pfam" id="PF13181">
    <property type="entry name" value="TPR_8"/>
    <property type="match status" value="1"/>
</dbReference>
<dbReference type="Gene3D" id="1.25.40.10">
    <property type="entry name" value="Tetratricopeptide repeat domain"/>
    <property type="match status" value="2"/>
</dbReference>
<protein>
    <submittedName>
        <fullName evidence="2">Tetratricopeptide repeat protein</fullName>
    </submittedName>
</protein>
<proteinExistence type="predicted"/>
<reference evidence="2 3" key="1">
    <citation type="submission" date="2019-11" db="EMBL/GenBank/DDBJ databases">
        <title>Description of Pedobacter sp. LMG 31462T.</title>
        <authorList>
            <person name="Carlier A."/>
            <person name="Qi S."/>
            <person name="Vandamme P."/>
        </authorList>
    </citation>
    <scope>NUCLEOTIDE SEQUENCE [LARGE SCALE GENOMIC DNA]</scope>
    <source>
        <strain evidence="2 3">LMG 31462</strain>
    </source>
</reference>
<organism evidence="2 3">
    <name type="scientific">Pedobacter gandavensis</name>
    <dbReference type="NCBI Taxonomy" id="2679963"/>
    <lineage>
        <taxon>Bacteria</taxon>
        <taxon>Pseudomonadati</taxon>
        <taxon>Bacteroidota</taxon>
        <taxon>Sphingobacteriia</taxon>
        <taxon>Sphingobacteriales</taxon>
        <taxon>Sphingobacteriaceae</taxon>
        <taxon>Pedobacter</taxon>
    </lineage>
</organism>
<evidence type="ECO:0000313" key="2">
    <source>
        <dbReference type="EMBL" id="MBB2151543.1"/>
    </source>
</evidence>
<dbReference type="Proteomes" id="UP000636110">
    <property type="component" value="Unassembled WGS sequence"/>
</dbReference>
<sequence length="382" mass="43544">MKKLLLFVILLTCTYYVNGQTTSVVDKEKLLDLFQSQRYLEAAQYLQGVYKDDTKDPKEISQLAYAYLMAGKLAEAEKNYLKLYAEKPDDIPGLFNLTNINLRRGNNAKAKEFLTKIVALDSNNFNAYKQIGRIEKEQGELLPMLKSFRTANRLNPTDADVAYDLSELYFKMKMYPLSLSVLEPALAVDTSNLQLLKMKMPASIGSKKYKEAILTGEKLLSYGDSSNFVLNNIAKSHFLLLNYQKALDYFLKVNNKSDDAEGLLYNISLSYRGIKDFSNAAKYLDLTIKAAISPKTSSYYGLLGDSYENIDKNDLANAAYKRGLLFENNGSLYYNIALVYETKLNDKKNAISYYQQYLKTVNAEEQPKLIVFIKNKIEELKR</sequence>
<dbReference type="InterPro" id="IPR019734">
    <property type="entry name" value="TPR_rpt"/>
</dbReference>
<feature type="chain" id="PRO_5046421953" evidence="1">
    <location>
        <begin position="20"/>
        <end position="382"/>
    </location>
</feature>
<name>A0ABR6F4B0_9SPHI</name>
<evidence type="ECO:0000256" key="1">
    <source>
        <dbReference type="SAM" id="SignalP"/>
    </source>
</evidence>
<feature type="signal peptide" evidence="1">
    <location>
        <begin position="1"/>
        <end position="19"/>
    </location>
</feature>
<dbReference type="InterPro" id="IPR011990">
    <property type="entry name" value="TPR-like_helical_dom_sf"/>
</dbReference>
<dbReference type="PANTHER" id="PTHR12558">
    <property type="entry name" value="CELL DIVISION CYCLE 16,23,27"/>
    <property type="match status" value="1"/>
</dbReference>
<comment type="caution">
    <text evidence="2">The sequence shown here is derived from an EMBL/GenBank/DDBJ whole genome shotgun (WGS) entry which is preliminary data.</text>
</comment>
<accession>A0ABR6F4B0</accession>
<dbReference type="RefSeq" id="WP_182961490.1">
    <property type="nucleotide sequence ID" value="NZ_WNXC01000010.1"/>
</dbReference>
<dbReference type="SUPFAM" id="SSF48452">
    <property type="entry name" value="TPR-like"/>
    <property type="match status" value="3"/>
</dbReference>
<keyword evidence="1" id="KW-0732">Signal</keyword>
<dbReference type="SMART" id="SM00028">
    <property type="entry name" value="TPR"/>
    <property type="match status" value="7"/>
</dbReference>